<feature type="domain" description="Glycosyl-hydrolase family 116 catalytic region" evidence="2">
    <location>
        <begin position="491"/>
        <end position="851"/>
    </location>
</feature>
<dbReference type="GO" id="GO:0006680">
    <property type="term" value="P:glucosylceramide catabolic process"/>
    <property type="evidence" value="ECO:0007669"/>
    <property type="project" value="InterPro"/>
</dbReference>
<dbReference type="InterPro" id="IPR012341">
    <property type="entry name" value="6hp_glycosidase-like_sf"/>
</dbReference>
<accession>A0A7G2DV24</accession>
<dbReference type="EC" id="3.2.1.45" evidence="1"/>
<proteinExistence type="inferred from homology"/>
<keyword evidence="1" id="KW-0443">Lipid metabolism</keyword>
<organism evidence="4 5">
    <name type="scientific">Arabidopsis thaliana</name>
    <name type="common">Mouse-ear cress</name>
    <dbReference type="NCBI Taxonomy" id="3702"/>
    <lineage>
        <taxon>Eukaryota</taxon>
        <taxon>Viridiplantae</taxon>
        <taxon>Streptophyta</taxon>
        <taxon>Embryophyta</taxon>
        <taxon>Tracheophyta</taxon>
        <taxon>Spermatophyta</taxon>
        <taxon>Magnoliopsida</taxon>
        <taxon>eudicotyledons</taxon>
        <taxon>Gunneridae</taxon>
        <taxon>Pentapetalae</taxon>
        <taxon>rosids</taxon>
        <taxon>malvids</taxon>
        <taxon>Brassicales</taxon>
        <taxon>Brassicaceae</taxon>
        <taxon>Camelineae</taxon>
        <taxon>Arabidopsis</taxon>
    </lineage>
</organism>
<dbReference type="Gene3D" id="1.50.10.10">
    <property type="match status" value="1"/>
</dbReference>
<dbReference type="Pfam" id="PF04685">
    <property type="entry name" value="DUF608"/>
    <property type="match status" value="1"/>
</dbReference>
<keyword evidence="1" id="KW-0326">Glycosidase</keyword>
<protein>
    <recommendedName>
        <fullName evidence="1">Non-lysosomal glucosylceramidase</fullName>
        <shortName evidence="1">NLGase</shortName>
        <ecNumber evidence="1">3.2.1.45</ecNumber>
    </recommendedName>
</protein>
<dbReference type="AlphaFoldDB" id="A0A7G2DV24"/>
<evidence type="ECO:0000259" key="2">
    <source>
        <dbReference type="Pfam" id="PF04685"/>
    </source>
</evidence>
<dbReference type="InterPro" id="IPR008928">
    <property type="entry name" value="6-hairpin_glycosidase_sf"/>
</dbReference>
<feature type="domain" description="Glycosyl-hydrolase family 116 N-terminal" evidence="3">
    <location>
        <begin position="82"/>
        <end position="353"/>
    </location>
</feature>
<dbReference type="InterPro" id="IPR024462">
    <property type="entry name" value="GH116_N"/>
</dbReference>
<name>A0A7G2DV24_ARATH</name>
<dbReference type="Pfam" id="PF12215">
    <property type="entry name" value="Glyco_hydr_116N"/>
    <property type="match status" value="1"/>
</dbReference>
<comment type="function">
    <text evidence="1">Non-lysosomal glucosylceramidase that catalyzes the hydrolysis of glucosylceramide (GlcCer) to free glucose and ceramide.</text>
</comment>
<dbReference type="GO" id="GO:0005975">
    <property type="term" value="P:carbohydrate metabolic process"/>
    <property type="evidence" value="ECO:0007669"/>
    <property type="project" value="InterPro"/>
</dbReference>
<evidence type="ECO:0000259" key="3">
    <source>
        <dbReference type="Pfam" id="PF12215"/>
    </source>
</evidence>
<evidence type="ECO:0000313" key="5">
    <source>
        <dbReference type="Proteomes" id="UP000516314"/>
    </source>
</evidence>
<evidence type="ECO:0000313" key="4">
    <source>
        <dbReference type="EMBL" id="CAD5314398.1"/>
    </source>
</evidence>
<dbReference type="Proteomes" id="UP000516314">
    <property type="component" value="Chromosome 1"/>
</dbReference>
<dbReference type="EMBL" id="LR881466">
    <property type="protein sequence ID" value="CAD5314398.1"/>
    <property type="molecule type" value="Genomic_DNA"/>
</dbReference>
<dbReference type="GO" id="GO:0016020">
    <property type="term" value="C:membrane"/>
    <property type="evidence" value="ECO:0007669"/>
    <property type="project" value="InterPro"/>
</dbReference>
<dbReference type="PIRSF" id="PIRSF028944">
    <property type="entry name" value="Beta_gluc_GBA2"/>
    <property type="match status" value="1"/>
</dbReference>
<reference evidence="4 5" key="1">
    <citation type="submission" date="2020-09" db="EMBL/GenBank/DDBJ databases">
        <authorList>
            <person name="Ashkenazy H."/>
        </authorList>
    </citation>
    <scope>NUCLEOTIDE SEQUENCE [LARGE SCALE GENOMIC DNA]</scope>
    <source>
        <strain evidence="5">cv. Cdm-0</strain>
    </source>
</reference>
<dbReference type="InterPro" id="IPR006775">
    <property type="entry name" value="GH116_catalytic"/>
</dbReference>
<dbReference type="SUPFAM" id="SSF48208">
    <property type="entry name" value="Six-hairpin glycosidases"/>
    <property type="match status" value="1"/>
</dbReference>
<dbReference type="PANTHER" id="PTHR12654:SF25">
    <property type="entry name" value="NON-LYSOSOMAL GLUCOSYLCERAMIDASE"/>
    <property type="match status" value="1"/>
</dbReference>
<dbReference type="FunFam" id="1.50.10.10:FF:000006">
    <property type="entry name" value="Non-lysosomal glucosylceramidase"/>
    <property type="match status" value="1"/>
</dbReference>
<sequence length="918" mass="102214">MQNVPEDQNKMVIDDKLPPFSWERKLNSQAKTPSEFKLSKRDHMHLFPLGYRLWRHTKDEAAKGRASIFDIFRKHHITGDHGVPLGGIGSGSIGRSYKGEFQQFKLFPKICEEAPILTNQFSAFVSRPGGVKHSTVLCPSKPQVVKDNGGYLCQGQAPNMGIESWDWNMTGEKSTYHALYPRSWTVYDGEPDPELRIVSRQVSPFIPHNYEESSLPVSVFNFTVTNTGAEPAIVTLLFTWENSVGGASGLTGQHFNSTMKAKDGVHAVALQHKTANGHPPVSYAIAAKETEDVRVSSCPCFIVSGTTPNQITAGDMWDEIKKNASFDKLTSNACSPSKPGTSIGAAIAAKVCVCDPITLQSRNAAVAMAHDALLNFPEWETQIEEWQAPILADTTLPEWYRVTLFNELYYFNSGGTMWTDGLPPKQSLDSIGRRKISLGLSTIDKNDQDQNNVALDILGRIDAVCSQIHAPLTSNAALGNTMIQSTTENIGQFLYLEGVQYLMYNTYDVHFYSSFALLMLFPKIELSIQRDFAAAVLMHDSSKKQVMSSGEFVTRKVLGAVPHDIGLNDPWFELNAYNLFNTDRWKDLNSKFVLQVYRDVVATGDLNFAKAVWPSVYTAIAYLDQFDKDGDGMIENEGFPDQTYDAWSCSGVSAYCGGLWVAALQAGSALAREIGDNGAAVYFNAKYEKARSVYEKLWNGSYFNYDNSRSGSSSSILADQMAGQWYARACGLKPIAKEEWIKKALETVYDFNVMRVRDGTRGAVNGMLPDGRVDTSTMVSREVWAGTTYSVAACMIQEGLADKGFRTASGIYEAAWSDRGLGCAFQTPEAWTTNDEYRSLCYMRPLAIWGIQWAHTMPKPNREQEVSLRPQDEDATSVLFQQHAGFIKVAHYLKNTKGKDHRNRLQTAYETFLKTIRL</sequence>
<keyword evidence="1" id="KW-0472">Membrane</keyword>
<keyword evidence="1" id="KW-0378">Hydrolase</keyword>
<dbReference type="InterPro" id="IPR052566">
    <property type="entry name" value="Non-lysos_glucosylceramidase"/>
</dbReference>
<comment type="catalytic activity">
    <reaction evidence="1">
        <text>a beta-D-glucosyl-(1&lt;-&gt;1')-N-acylsphing-4-enine + H2O = an N-acylsphing-4-enine + D-glucose</text>
        <dbReference type="Rhea" id="RHEA:13269"/>
        <dbReference type="ChEBI" id="CHEBI:4167"/>
        <dbReference type="ChEBI" id="CHEBI:15377"/>
        <dbReference type="ChEBI" id="CHEBI:22801"/>
        <dbReference type="ChEBI" id="CHEBI:52639"/>
        <dbReference type="EC" id="3.2.1.45"/>
    </reaction>
</comment>
<comment type="similarity">
    <text evidence="1">Belongs to the non-lysosomal glucosylceramidase family.</text>
</comment>
<gene>
    <name evidence="4" type="ORF">AT9943_LOCUS2836</name>
</gene>
<dbReference type="InterPro" id="IPR014551">
    <property type="entry name" value="B_Glucosidase_GBA2-typ"/>
</dbReference>
<dbReference type="PANTHER" id="PTHR12654">
    <property type="entry name" value="BILE ACID BETA-GLUCOSIDASE-RELATED"/>
    <property type="match status" value="1"/>
</dbReference>
<dbReference type="GO" id="GO:0004348">
    <property type="term" value="F:glucosylceramidase activity"/>
    <property type="evidence" value="ECO:0007669"/>
    <property type="project" value="UniProtKB-EC"/>
</dbReference>
<evidence type="ECO:0000256" key="1">
    <source>
        <dbReference type="PIRNR" id="PIRNR028944"/>
    </source>
</evidence>